<proteinExistence type="predicted"/>
<organism evidence="2 3">
    <name type="scientific">Opisthorchis viverrini</name>
    <name type="common">Southeast Asian liver fluke</name>
    <dbReference type="NCBI Taxonomy" id="6198"/>
    <lineage>
        <taxon>Eukaryota</taxon>
        <taxon>Metazoa</taxon>
        <taxon>Spiralia</taxon>
        <taxon>Lophotrochozoa</taxon>
        <taxon>Platyhelminthes</taxon>
        <taxon>Trematoda</taxon>
        <taxon>Digenea</taxon>
        <taxon>Opisthorchiida</taxon>
        <taxon>Opisthorchiata</taxon>
        <taxon>Opisthorchiidae</taxon>
        <taxon>Opisthorchis</taxon>
    </lineage>
</organism>
<feature type="transmembrane region" description="Helical" evidence="1">
    <location>
        <begin position="64"/>
        <end position="83"/>
    </location>
</feature>
<feature type="non-terminal residue" evidence="2">
    <location>
        <position position="356"/>
    </location>
</feature>
<sequence length="356" mass="40187">ERLHQRTQQPDHKKYRQLKSTVSFDRTGNHQLPGLRNRSGDVGSYMDGSQGRLTACYCCMDSHYLLIIVGIGLLILGIVLLWVTDRHVRTGWLLARTGLIVRTGALEDCRLRTNSILKNSQTNYWNKQVRFVAREAFRRDAHRIKQMIRRIQHERIYQGYLNELCTVDRTRQNLQNMARKANPSPAYPPTMEAISMSEPTSCSLFDASGQLKSSVQNHISEQFHGSNNQTSDGKLDHDFLQIPSCVFTPIVPATYAEGQSSRIIRLTKSRDVLWRGNATFVSATNQSKNSRFKSGDPLPEELGMALSTGSLALLLNACQQLILTGLTVTLAMVGFLVCLQLAKFLAQRLLPIRTRK</sequence>
<reference evidence="2 3" key="1">
    <citation type="submission" date="2015-03" db="EMBL/GenBank/DDBJ databases">
        <title>Draft genome of the nematode, Opisthorchis viverrini.</title>
        <authorList>
            <person name="Mitreva M."/>
        </authorList>
    </citation>
    <scope>NUCLEOTIDE SEQUENCE [LARGE SCALE GENOMIC DNA]</scope>
    <source>
        <strain evidence="2">Khon Kaen</strain>
    </source>
</reference>
<keyword evidence="3" id="KW-1185">Reference proteome</keyword>
<name>A0A1S8WZ69_OPIVI</name>
<evidence type="ECO:0000256" key="1">
    <source>
        <dbReference type="SAM" id="Phobius"/>
    </source>
</evidence>
<keyword evidence="1" id="KW-1133">Transmembrane helix</keyword>
<feature type="non-terminal residue" evidence="2">
    <location>
        <position position="1"/>
    </location>
</feature>
<dbReference type="AlphaFoldDB" id="A0A1S8WZ69"/>
<keyword evidence="1" id="KW-0472">Membrane</keyword>
<gene>
    <name evidence="2" type="ORF">X801_04422</name>
</gene>
<accession>A0A1S8WZ69</accession>
<keyword evidence="1" id="KW-0812">Transmembrane</keyword>
<protein>
    <submittedName>
        <fullName evidence="2">Uncharacterized protein</fullName>
    </submittedName>
</protein>
<dbReference type="Proteomes" id="UP000243686">
    <property type="component" value="Unassembled WGS sequence"/>
</dbReference>
<evidence type="ECO:0000313" key="2">
    <source>
        <dbReference type="EMBL" id="OON19707.1"/>
    </source>
</evidence>
<dbReference type="EMBL" id="KV893105">
    <property type="protein sequence ID" value="OON19707.1"/>
    <property type="molecule type" value="Genomic_DNA"/>
</dbReference>
<feature type="transmembrane region" description="Helical" evidence="1">
    <location>
        <begin position="328"/>
        <end position="346"/>
    </location>
</feature>
<evidence type="ECO:0000313" key="3">
    <source>
        <dbReference type="Proteomes" id="UP000243686"/>
    </source>
</evidence>